<dbReference type="EMBL" id="JAJEKE010000003">
    <property type="protein sequence ID" value="MCQ1529022.1"/>
    <property type="molecule type" value="Genomic_DNA"/>
</dbReference>
<keyword evidence="3" id="KW-1185">Reference proteome</keyword>
<dbReference type="PANTHER" id="PTHR30575:SF0">
    <property type="entry name" value="XAA-ARG DIPEPTIDASE"/>
    <property type="match status" value="1"/>
</dbReference>
<dbReference type="Gene3D" id="3.40.630.10">
    <property type="entry name" value="Zn peptidases"/>
    <property type="match status" value="2"/>
</dbReference>
<proteinExistence type="predicted"/>
<accession>A0ABT1NCN3</accession>
<dbReference type="Pfam" id="PF01546">
    <property type="entry name" value="Peptidase_M20"/>
    <property type="match status" value="1"/>
</dbReference>
<evidence type="ECO:0000259" key="1">
    <source>
        <dbReference type="Pfam" id="PF07687"/>
    </source>
</evidence>
<dbReference type="InterPro" id="IPR011650">
    <property type="entry name" value="Peptidase_M20_dimer"/>
</dbReference>
<dbReference type="SUPFAM" id="SSF55031">
    <property type="entry name" value="Bacterial exopeptidase dimerisation domain"/>
    <property type="match status" value="1"/>
</dbReference>
<dbReference type="SUPFAM" id="SSF53187">
    <property type="entry name" value="Zn-dependent exopeptidases"/>
    <property type="match status" value="1"/>
</dbReference>
<dbReference type="InterPro" id="IPR002933">
    <property type="entry name" value="Peptidase_M20"/>
</dbReference>
<dbReference type="Pfam" id="PF07687">
    <property type="entry name" value="M20_dimer"/>
    <property type="match status" value="1"/>
</dbReference>
<dbReference type="NCBIfam" id="TIGR01891">
    <property type="entry name" value="amidohydrolases"/>
    <property type="match status" value="1"/>
</dbReference>
<dbReference type="InterPro" id="IPR017439">
    <property type="entry name" value="Amidohydrolase"/>
</dbReference>
<reference evidence="2 3" key="1">
    <citation type="submission" date="2021-10" db="EMBL/GenBank/DDBJ databases">
        <title>Lutispora strain m25 sp. nov., a thermophilic, non-spore-forming bacterium isolated from a lab-scale methanogenic bioreactor digesting anaerobic sludge.</title>
        <authorList>
            <person name="El Houari A."/>
            <person name="Mcdonald J."/>
        </authorList>
    </citation>
    <scope>NUCLEOTIDE SEQUENCE [LARGE SCALE GENOMIC DNA]</scope>
    <source>
        <strain evidence="3">m25</strain>
    </source>
</reference>
<protein>
    <submittedName>
        <fullName evidence="2">Amidohydrolase</fullName>
    </submittedName>
</protein>
<dbReference type="InterPro" id="IPR036264">
    <property type="entry name" value="Bact_exopeptidase_dim_dom"/>
</dbReference>
<sequence>MIYHGFKWIEENKDLIIEANDIIWQYSGISLEEYKTSAYLANILTENGFKVEKPVAGIDTAFVAKFGVGKPEIGVLAEYDALPGLSQKVKTYKEPITKGGPGHGCGHNSIAAGVLGGVIGLKEEMIKKNIPGTIVFYGCPAEEGPFAKQNMASAGVFNNSDVILTWHSGDINCVVSYSTNSFLGLKFKFHGKSSHAAIAPYDGRSALDAVELMNVGANYLREHMISDAKIHYIITKGGDAVSIIPEFAEVQYAIRSPKKHQVTELYERLLNIAKGAALMTETTFDVELISACREILPNTVLEEVLLEAMLEIGAPAWDEEDRQFAKGMMKNISDSSIDIISQKYGIRRENFEIGLHDFVYNGFPERGLVMAGSSDVGDVSQIAPLAQFRYATSVMGTQAHTWVKTACSGSSLAHKGVLAAAKTFALTGYKLLINPSILEKAKKEFNLKTEGKRYESAIPEDLR</sequence>
<evidence type="ECO:0000313" key="2">
    <source>
        <dbReference type="EMBL" id="MCQ1529022.1"/>
    </source>
</evidence>
<dbReference type="PANTHER" id="PTHR30575">
    <property type="entry name" value="PEPTIDASE M20"/>
    <property type="match status" value="1"/>
</dbReference>
<evidence type="ECO:0000313" key="3">
    <source>
        <dbReference type="Proteomes" id="UP001651880"/>
    </source>
</evidence>
<dbReference type="InterPro" id="IPR017145">
    <property type="entry name" value="Aminobenzoyl-glu_utiliz_pB"/>
</dbReference>
<comment type="caution">
    <text evidence="2">The sequence shown here is derived from an EMBL/GenBank/DDBJ whole genome shotgun (WGS) entry which is preliminary data.</text>
</comment>
<dbReference type="Gene3D" id="3.30.70.360">
    <property type="match status" value="1"/>
</dbReference>
<organism evidence="2 3">
    <name type="scientific">Lutispora saccharofermentans</name>
    <dbReference type="NCBI Taxonomy" id="3024236"/>
    <lineage>
        <taxon>Bacteria</taxon>
        <taxon>Bacillati</taxon>
        <taxon>Bacillota</taxon>
        <taxon>Clostridia</taxon>
        <taxon>Lutisporales</taxon>
        <taxon>Lutisporaceae</taxon>
        <taxon>Lutispora</taxon>
    </lineage>
</organism>
<dbReference type="InterPro" id="IPR052030">
    <property type="entry name" value="Peptidase_M20/M20A_hydrolases"/>
</dbReference>
<dbReference type="Proteomes" id="UP001651880">
    <property type="component" value="Unassembled WGS sequence"/>
</dbReference>
<dbReference type="RefSeq" id="WP_255226541.1">
    <property type="nucleotide sequence ID" value="NZ_JAJEKE010000003.1"/>
</dbReference>
<feature type="domain" description="Peptidase M20 dimerisation" evidence="1">
    <location>
        <begin position="179"/>
        <end position="274"/>
    </location>
</feature>
<gene>
    <name evidence="2" type="ORF">LJD61_05605</name>
</gene>
<name>A0ABT1NCN3_9FIRM</name>
<dbReference type="PIRSF" id="PIRSF037227">
    <property type="entry name" value="Aminobenzoyl-glu_utiliz_pB"/>
    <property type="match status" value="1"/>
</dbReference>